<dbReference type="OrthoDB" id="3982782at2"/>
<dbReference type="SUPFAM" id="SSF51556">
    <property type="entry name" value="Metallo-dependent hydrolases"/>
    <property type="match status" value="1"/>
</dbReference>
<dbReference type="InterPro" id="IPR032466">
    <property type="entry name" value="Metal_Hydrolase"/>
</dbReference>
<keyword evidence="1" id="KW-0732">Signal</keyword>
<dbReference type="Proteomes" id="UP000285190">
    <property type="component" value="Unassembled WGS sequence"/>
</dbReference>
<organism evidence="3 4">
    <name type="scientific">Noviherbaspirillum cavernae</name>
    <dbReference type="NCBI Taxonomy" id="2320862"/>
    <lineage>
        <taxon>Bacteria</taxon>
        <taxon>Pseudomonadati</taxon>
        <taxon>Pseudomonadota</taxon>
        <taxon>Betaproteobacteria</taxon>
        <taxon>Burkholderiales</taxon>
        <taxon>Oxalobacteraceae</taxon>
        <taxon>Noviherbaspirillum</taxon>
    </lineage>
</organism>
<evidence type="ECO:0000256" key="1">
    <source>
        <dbReference type="SAM" id="SignalP"/>
    </source>
</evidence>
<keyword evidence="4" id="KW-1185">Reference proteome</keyword>
<dbReference type="Pfam" id="PF04909">
    <property type="entry name" value="Amidohydro_2"/>
    <property type="match status" value="1"/>
</dbReference>
<dbReference type="GO" id="GO:0016787">
    <property type="term" value="F:hydrolase activity"/>
    <property type="evidence" value="ECO:0007669"/>
    <property type="project" value="UniProtKB-KW"/>
</dbReference>
<proteinExistence type="predicted"/>
<feature type="signal peptide" evidence="1">
    <location>
        <begin position="1"/>
        <end position="22"/>
    </location>
</feature>
<name>A0A418X548_9BURK</name>
<comment type="caution">
    <text evidence="3">The sequence shown here is derived from an EMBL/GenBank/DDBJ whole genome shotgun (WGS) entry which is preliminary data.</text>
</comment>
<accession>A0A418X548</accession>
<dbReference type="Gene3D" id="3.20.20.140">
    <property type="entry name" value="Metal-dependent hydrolases"/>
    <property type="match status" value="1"/>
</dbReference>
<evidence type="ECO:0000313" key="4">
    <source>
        <dbReference type="Proteomes" id="UP000285190"/>
    </source>
</evidence>
<keyword evidence="3" id="KW-0378">Hydrolase</keyword>
<evidence type="ECO:0000259" key="2">
    <source>
        <dbReference type="Pfam" id="PF04909"/>
    </source>
</evidence>
<dbReference type="RefSeq" id="WP_119741206.1">
    <property type="nucleotide sequence ID" value="NZ_QYUN01000002.1"/>
</dbReference>
<feature type="chain" id="PRO_5019341785" evidence="1">
    <location>
        <begin position="23"/>
        <end position="283"/>
    </location>
</feature>
<feature type="domain" description="Amidohydrolase-related" evidence="2">
    <location>
        <begin position="138"/>
        <end position="281"/>
    </location>
</feature>
<reference evidence="3 4" key="1">
    <citation type="submission" date="2018-09" db="EMBL/GenBank/DDBJ databases">
        <authorList>
            <person name="Zhu H."/>
        </authorList>
    </citation>
    <scope>NUCLEOTIDE SEQUENCE [LARGE SCALE GENOMIC DNA]</scope>
    <source>
        <strain evidence="3 4">K2R10-39</strain>
    </source>
</reference>
<gene>
    <name evidence="3" type="ORF">D3870_17750</name>
</gene>
<dbReference type="EMBL" id="QYUN01000002">
    <property type="protein sequence ID" value="RJG07592.1"/>
    <property type="molecule type" value="Genomic_DNA"/>
</dbReference>
<dbReference type="AlphaFoldDB" id="A0A418X548"/>
<protein>
    <submittedName>
        <fullName evidence="3">Amidohydrolase</fullName>
    </submittedName>
</protein>
<sequence length="283" mass="32065">MMRRRIAAALAALAAFATCTFAQGQPQPDKLPPLPLFDAHMHYNVEARSLLSPQQVIALWRKAGIRAVLATSRPNDGTLDLIAQHAPDITIVPFLRPYRVQPDRYDWFSNSGVEALVEKELQRGIYRGIGEFHIFGADADAPYVAKIARLARERGLWLHAHADADAVERILRHAPGVKLIWAHTGMTTPLDKVEQMFAQHPTIVGELSYRSDVEQDGALSPRWKQLMLRYPSRFVVGTDTWITPRWGQVEEMAAFYRRMLSALPRDVAERIAYRNGMELFDVK</sequence>
<dbReference type="InterPro" id="IPR006680">
    <property type="entry name" value="Amidohydro-rel"/>
</dbReference>
<evidence type="ECO:0000313" key="3">
    <source>
        <dbReference type="EMBL" id="RJG07592.1"/>
    </source>
</evidence>